<evidence type="ECO:0000256" key="4">
    <source>
        <dbReference type="ARBA" id="ARBA00022475"/>
    </source>
</evidence>
<dbReference type="PANTHER" id="PTHR34979">
    <property type="entry name" value="INNER MEMBRANE PROTEIN YGAZ"/>
    <property type="match status" value="1"/>
</dbReference>
<protein>
    <recommendedName>
        <fullName evidence="11">Inner membrane protein YgaZ</fullName>
    </recommendedName>
</protein>
<name>A0A1E3L9I0_9BACL</name>
<feature type="transmembrane region" description="Helical" evidence="8">
    <location>
        <begin position="158"/>
        <end position="176"/>
    </location>
</feature>
<evidence type="ECO:0000256" key="2">
    <source>
        <dbReference type="ARBA" id="ARBA00010735"/>
    </source>
</evidence>
<comment type="similarity">
    <text evidence="2">Belongs to the AzlC family.</text>
</comment>
<keyword evidence="3" id="KW-0813">Transport</keyword>
<dbReference type="STRING" id="1886670.PTI45_00301"/>
<dbReference type="PATRIC" id="fig|1886670.3.peg.324"/>
<comment type="subcellular location">
    <subcellularLocation>
        <location evidence="1">Cell membrane</location>
        <topology evidence="1">Multi-pass membrane protein</topology>
    </subcellularLocation>
</comment>
<keyword evidence="6 8" id="KW-1133">Transmembrane helix</keyword>
<evidence type="ECO:0000313" key="9">
    <source>
        <dbReference type="EMBL" id="ODP30231.1"/>
    </source>
</evidence>
<dbReference type="GO" id="GO:1903785">
    <property type="term" value="P:L-valine transmembrane transport"/>
    <property type="evidence" value="ECO:0007669"/>
    <property type="project" value="TreeGrafter"/>
</dbReference>
<dbReference type="RefSeq" id="WP_069325796.1">
    <property type="nucleotide sequence ID" value="NZ_MDER01000022.1"/>
</dbReference>
<evidence type="ECO:0000256" key="1">
    <source>
        <dbReference type="ARBA" id="ARBA00004651"/>
    </source>
</evidence>
<proteinExistence type="inferred from homology"/>
<keyword evidence="4" id="KW-1003">Cell membrane</keyword>
<dbReference type="GO" id="GO:0005886">
    <property type="term" value="C:plasma membrane"/>
    <property type="evidence" value="ECO:0007669"/>
    <property type="project" value="UniProtKB-SubCell"/>
</dbReference>
<organism evidence="9 10">
    <name type="scientific">Paenibacillus nuruki</name>
    <dbReference type="NCBI Taxonomy" id="1886670"/>
    <lineage>
        <taxon>Bacteria</taxon>
        <taxon>Bacillati</taxon>
        <taxon>Bacillota</taxon>
        <taxon>Bacilli</taxon>
        <taxon>Bacillales</taxon>
        <taxon>Paenibacillaceae</taxon>
        <taxon>Paenibacillus</taxon>
    </lineage>
</organism>
<feature type="transmembrane region" description="Helical" evidence="8">
    <location>
        <begin position="207"/>
        <end position="224"/>
    </location>
</feature>
<feature type="transmembrane region" description="Helical" evidence="8">
    <location>
        <begin position="12"/>
        <end position="32"/>
    </location>
</feature>
<evidence type="ECO:0000256" key="7">
    <source>
        <dbReference type="ARBA" id="ARBA00023136"/>
    </source>
</evidence>
<keyword evidence="7 8" id="KW-0472">Membrane</keyword>
<evidence type="ECO:0000313" key="10">
    <source>
        <dbReference type="Proteomes" id="UP000094578"/>
    </source>
</evidence>
<dbReference type="Proteomes" id="UP000094578">
    <property type="component" value="Unassembled WGS sequence"/>
</dbReference>
<evidence type="ECO:0000256" key="3">
    <source>
        <dbReference type="ARBA" id="ARBA00022448"/>
    </source>
</evidence>
<evidence type="ECO:0000256" key="6">
    <source>
        <dbReference type="ARBA" id="ARBA00022989"/>
    </source>
</evidence>
<keyword evidence="5 8" id="KW-0812">Transmembrane</keyword>
<reference evidence="9 10" key="1">
    <citation type="submission" date="2016-08" db="EMBL/GenBank/DDBJ databases">
        <title>Genome sequencing of Paenibacillus sp. TI45-13ar, isolated from Korean traditional nuruk.</title>
        <authorList>
            <person name="Kim S.-J."/>
        </authorList>
    </citation>
    <scope>NUCLEOTIDE SEQUENCE [LARGE SCALE GENOMIC DNA]</scope>
    <source>
        <strain evidence="9 10">TI45-13ar</strain>
    </source>
</reference>
<feature type="transmembrane region" description="Helical" evidence="8">
    <location>
        <begin position="129"/>
        <end position="152"/>
    </location>
</feature>
<evidence type="ECO:0000256" key="5">
    <source>
        <dbReference type="ARBA" id="ARBA00022692"/>
    </source>
</evidence>
<evidence type="ECO:0008006" key="11">
    <source>
        <dbReference type="Google" id="ProtNLM"/>
    </source>
</evidence>
<dbReference type="InterPro" id="IPR011606">
    <property type="entry name" value="Brnchd-chn_aa_trnsp_permease"/>
</dbReference>
<dbReference type="Pfam" id="PF03591">
    <property type="entry name" value="AzlC"/>
    <property type="match status" value="1"/>
</dbReference>
<evidence type="ECO:0000256" key="8">
    <source>
        <dbReference type="SAM" id="Phobius"/>
    </source>
</evidence>
<accession>A0A1E3L9I0</accession>
<dbReference type="EMBL" id="MDER01000022">
    <property type="protein sequence ID" value="ODP30231.1"/>
    <property type="molecule type" value="Genomic_DNA"/>
</dbReference>
<keyword evidence="10" id="KW-1185">Reference proteome</keyword>
<feature type="transmembrane region" description="Helical" evidence="8">
    <location>
        <begin position="183"/>
        <end position="201"/>
    </location>
</feature>
<dbReference type="AlphaFoldDB" id="A0A1E3L9I0"/>
<comment type="caution">
    <text evidence="9">The sequence shown here is derived from an EMBL/GenBank/DDBJ whole genome shotgun (WGS) entry which is preliminary data.</text>
</comment>
<sequence length="230" mass="24810">MLTNQQTVRTALLEALPLALAIAAYGLSYGVLATQAHWSLWSTILMSLLVFSGSVQLVIVAMFISGAALPSMLITAVLLNLRNLLYGAALADNLAPASRKYRWLLAFGVSDESFVLGNIRYQKYGADPLYFGVVAGTFYSAWVVASYIGAYLGDLIDPVRWGLDLAFPITFVALLIPALTQKPIIATAITALGMASLLHHMMPNSEFNLILTGIIAPLVGLYIARRSHHG</sequence>
<gene>
    <name evidence="9" type="ORF">PTI45_00301</name>
</gene>
<dbReference type="PANTHER" id="PTHR34979:SF1">
    <property type="entry name" value="INNER MEMBRANE PROTEIN YGAZ"/>
    <property type="match status" value="1"/>
</dbReference>